<feature type="compositionally biased region" description="Basic and acidic residues" evidence="1">
    <location>
        <begin position="17"/>
        <end position="31"/>
    </location>
</feature>
<organism evidence="2 3">
    <name type="scientific">Pleurodeles waltl</name>
    <name type="common">Iberian ribbed newt</name>
    <dbReference type="NCBI Taxonomy" id="8319"/>
    <lineage>
        <taxon>Eukaryota</taxon>
        <taxon>Metazoa</taxon>
        <taxon>Chordata</taxon>
        <taxon>Craniata</taxon>
        <taxon>Vertebrata</taxon>
        <taxon>Euteleostomi</taxon>
        <taxon>Amphibia</taxon>
        <taxon>Batrachia</taxon>
        <taxon>Caudata</taxon>
        <taxon>Salamandroidea</taxon>
        <taxon>Salamandridae</taxon>
        <taxon>Pleurodelinae</taxon>
        <taxon>Pleurodeles</taxon>
    </lineage>
</organism>
<accession>A0AAV7QAM0</accession>
<gene>
    <name evidence="2" type="ORF">NDU88_002882</name>
</gene>
<protein>
    <submittedName>
        <fullName evidence="2">Uncharacterized protein</fullName>
    </submittedName>
</protein>
<dbReference type="Proteomes" id="UP001066276">
    <property type="component" value="Chromosome 6"/>
</dbReference>
<comment type="caution">
    <text evidence="2">The sequence shown here is derived from an EMBL/GenBank/DDBJ whole genome shotgun (WGS) entry which is preliminary data.</text>
</comment>
<sequence length="83" mass="9603">MPRKAGWWRTNRVTRSRTADARSHGSARDDNENTPDELGNLAGTLKTSRRVCIYLQDCGCIYVIWISASSYEHLMTQHTQQYR</sequence>
<reference evidence="2" key="1">
    <citation type="journal article" date="2022" name="bioRxiv">
        <title>Sequencing and chromosome-scale assembly of the giantPleurodeles waltlgenome.</title>
        <authorList>
            <person name="Brown T."/>
            <person name="Elewa A."/>
            <person name="Iarovenko S."/>
            <person name="Subramanian E."/>
            <person name="Araus A.J."/>
            <person name="Petzold A."/>
            <person name="Susuki M."/>
            <person name="Suzuki K.-i.T."/>
            <person name="Hayashi T."/>
            <person name="Toyoda A."/>
            <person name="Oliveira C."/>
            <person name="Osipova E."/>
            <person name="Leigh N.D."/>
            <person name="Simon A."/>
            <person name="Yun M.H."/>
        </authorList>
    </citation>
    <scope>NUCLEOTIDE SEQUENCE</scope>
    <source>
        <strain evidence="2">20211129_DDA</strain>
        <tissue evidence="2">Liver</tissue>
    </source>
</reference>
<evidence type="ECO:0000313" key="2">
    <source>
        <dbReference type="EMBL" id="KAJ1136466.1"/>
    </source>
</evidence>
<dbReference type="EMBL" id="JANPWB010000010">
    <property type="protein sequence ID" value="KAJ1136466.1"/>
    <property type="molecule type" value="Genomic_DNA"/>
</dbReference>
<evidence type="ECO:0000313" key="3">
    <source>
        <dbReference type="Proteomes" id="UP001066276"/>
    </source>
</evidence>
<dbReference type="AlphaFoldDB" id="A0AAV7QAM0"/>
<proteinExistence type="predicted"/>
<keyword evidence="3" id="KW-1185">Reference proteome</keyword>
<feature type="region of interest" description="Disordered" evidence="1">
    <location>
        <begin position="1"/>
        <end position="40"/>
    </location>
</feature>
<evidence type="ECO:0000256" key="1">
    <source>
        <dbReference type="SAM" id="MobiDB-lite"/>
    </source>
</evidence>
<name>A0AAV7QAM0_PLEWA</name>